<organism evidence="1 2">
    <name type="scientific">Euzebyella saccharophila</name>
    <dbReference type="NCBI Taxonomy" id="679664"/>
    <lineage>
        <taxon>Bacteria</taxon>
        <taxon>Pseudomonadati</taxon>
        <taxon>Bacteroidota</taxon>
        <taxon>Flavobacteriia</taxon>
        <taxon>Flavobacteriales</taxon>
        <taxon>Flavobacteriaceae</taxon>
        <taxon>Euzebyella</taxon>
    </lineage>
</organism>
<dbReference type="SUPFAM" id="SSF52777">
    <property type="entry name" value="CoA-dependent acyltransferases"/>
    <property type="match status" value="1"/>
</dbReference>
<dbReference type="RefSeq" id="WP_192463174.1">
    <property type="nucleotide sequence ID" value="NZ_JACYFJ010000006.1"/>
</dbReference>
<dbReference type="PANTHER" id="PTHR38474">
    <property type="entry name" value="SLR0299 PROTEIN"/>
    <property type="match status" value="1"/>
</dbReference>
<dbReference type="EMBL" id="JBHSAW010000024">
    <property type="protein sequence ID" value="MFC4097721.1"/>
    <property type="molecule type" value="Genomic_DNA"/>
</dbReference>
<dbReference type="PIRSF" id="PIRSF000440">
    <property type="entry name" value="CAT"/>
    <property type="match status" value="1"/>
</dbReference>
<dbReference type="SMART" id="SM01059">
    <property type="entry name" value="CAT"/>
    <property type="match status" value="1"/>
</dbReference>
<accession>A0ABV8JU88</accession>
<reference evidence="2" key="1">
    <citation type="journal article" date="2019" name="Int. J. Syst. Evol. Microbiol.">
        <title>The Global Catalogue of Microorganisms (GCM) 10K type strain sequencing project: providing services to taxonomists for standard genome sequencing and annotation.</title>
        <authorList>
            <consortium name="The Broad Institute Genomics Platform"/>
            <consortium name="The Broad Institute Genome Sequencing Center for Infectious Disease"/>
            <person name="Wu L."/>
            <person name="Ma J."/>
        </authorList>
    </citation>
    <scope>NUCLEOTIDE SEQUENCE [LARGE SCALE GENOMIC DNA]</scope>
    <source>
        <strain evidence="2">CECT 7477</strain>
    </source>
</reference>
<evidence type="ECO:0000313" key="1">
    <source>
        <dbReference type="EMBL" id="MFC4097721.1"/>
    </source>
</evidence>
<protein>
    <submittedName>
        <fullName evidence="1">CatA-like O-acetyltransferase</fullName>
    </submittedName>
</protein>
<dbReference type="PANTHER" id="PTHR38474:SF1">
    <property type="entry name" value="SLR0299 PROTEIN"/>
    <property type="match status" value="1"/>
</dbReference>
<comment type="caution">
    <text evidence="1">The sequence shown here is derived from an EMBL/GenBank/DDBJ whole genome shotgun (WGS) entry which is preliminary data.</text>
</comment>
<proteinExistence type="predicted"/>
<gene>
    <name evidence="1" type="ORF">ACFOUT_17680</name>
</gene>
<dbReference type="InterPro" id="IPR001707">
    <property type="entry name" value="Cmp_AcTrfase"/>
</dbReference>
<keyword evidence="2" id="KW-1185">Reference proteome</keyword>
<dbReference type="Gene3D" id="3.30.559.10">
    <property type="entry name" value="Chloramphenicol acetyltransferase-like domain"/>
    <property type="match status" value="1"/>
</dbReference>
<dbReference type="Proteomes" id="UP001595814">
    <property type="component" value="Unassembled WGS sequence"/>
</dbReference>
<dbReference type="Pfam" id="PF00302">
    <property type="entry name" value="CAT"/>
    <property type="match status" value="1"/>
</dbReference>
<evidence type="ECO:0000313" key="2">
    <source>
        <dbReference type="Proteomes" id="UP001595814"/>
    </source>
</evidence>
<name>A0ABV8JU88_9FLAO</name>
<sequence>MKREIEIKNWNRKDHFEFFSQFDEPFFGVTVRIDCTEAYEESKKYGYSFFLYYLHKALMAANEIASFKYRISEGKVFEYDFVNGSPTINRENGTFGFSYIEYQEDFKMFCEVARIEMERVRNSTGLMPAVSGENVIHFSSLPWIDFTSISHARHFKFMDSCPKISFGKMTEMDGKRTMPISVHVHHALMDGLHVGQFIERFQEMMSGVNG</sequence>
<dbReference type="InterPro" id="IPR023213">
    <property type="entry name" value="CAT-like_dom_sf"/>
</dbReference>